<organism evidence="1 2">
    <name type="scientific">Diploptera punctata</name>
    <name type="common">Pacific beetle cockroach</name>
    <dbReference type="NCBI Taxonomy" id="6984"/>
    <lineage>
        <taxon>Eukaryota</taxon>
        <taxon>Metazoa</taxon>
        <taxon>Ecdysozoa</taxon>
        <taxon>Arthropoda</taxon>
        <taxon>Hexapoda</taxon>
        <taxon>Insecta</taxon>
        <taxon>Pterygota</taxon>
        <taxon>Neoptera</taxon>
        <taxon>Polyneoptera</taxon>
        <taxon>Dictyoptera</taxon>
        <taxon>Blattodea</taxon>
        <taxon>Blaberoidea</taxon>
        <taxon>Blaberidae</taxon>
        <taxon>Diplopterinae</taxon>
        <taxon>Diploptera</taxon>
    </lineage>
</organism>
<dbReference type="EMBL" id="JASPKZ010008365">
    <property type="protein sequence ID" value="KAJ9579957.1"/>
    <property type="molecule type" value="Genomic_DNA"/>
</dbReference>
<reference evidence="1" key="1">
    <citation type="journal article" date="2023" name="IScience">
        <title>Live-bearing cockroach genome reveals convergent evolutionary mechanisms linked to viviparity in insects and beyond.</title>
        <authorList>
            <person name="Fouks B."/>
            <person name="Harrison M.C."/>
            <person name="Mikhailova A.A."/>
            <person name="Marchal E."/>
            <person name="English S."/>
            <person name="Carruthers M."/>
            <person name="Jennings E.C."/>
            <person name="Chiamaka E.L."/>
            <person name="Frigard R.A."/>
            <person name="Pippel M."/>
            <person name="Attardo G.M."/>
            <person name="Benoit J.B."/>
            <person name="Bornberg-Bauer E."/>
            <person name="Tobe S.S."/>
        </authorList>
    </citation>
    <scope>NUCLEOTIDE SEQUENCE</scope>
    <source>
        <strain evidence="1">Stay&amp;Tobe</strain>
    </source>
</reference>
<sequence>WLKTVYLQSKVNIRSIMRQFIKGLLIFLCCCIRFRIPRTKQEIEADYVRKKLTKKFKKQLKVIQNSEMDDMDLKRGTVSSCSDIGSRECVISTIGEETQNQELQDSPLDRVRAEIKSDTDSLAQSEALSGATFSSGCCNNCSSPAILPSTTTGLQDLQTSLLIPENETSSTYRKASDVNIGISMEELPTQGGIGSKFSSIVENTLTKLRSKKAQD</sequence>
<feature type="non-terminal residue" evidence="1">
    <location>
        <position position="1"/>
    </location>
</feature>
<proteinExistence type="predicted"/>
<protein>
    <submittedName>
        <fullName evidence="1">Uncharacterized protein</fullName>
    </submittedName>
</protein>
<evidence type="ECO:0000313" key="2">
    <source>
        <dbReference type="Proteomes" id="UP001233999"/>
    </source>
</evidence>
<dbReference type="Proteomes" id="UP001233999">
    <property type="component" value="Unassembled WGS sequence"/>
</dbReference>
<evidence type="ECO:0000313" key="1">
    <source>
        <dbReference type="EMBL" id="KAJ9579957.1"/>
    </source>
</evidence>
<dbReference type="Pfam" id="PF16038">
    <property type="entry name" value="TMIE"/>
    <property type="match status" value="1"/>
</dbReference>
<dbReference type="InterPro" id="IPR032006">
    <property type="entry name" value="TMIE"/>
</dbReference>
<dbReference type="PANTHER" id="PTHR28635:SF1">
    <property type="entry name" value="TRANSMEMBRANE INNER EAR EXPRESSED PROTEIN"/>
    <property type="match status" value="1"/>
</dbReference>
<dbReference type="AlphaFoldDB" id="A0AAD8E7Y7"/>
<keyword evidence="2" id="KW-1185">Reference proteome</keyword>
<reference evidence="1" key="2">
    <citation type="submission" date="2023-05" db="EMBL/GenBank/DDBJ databases">
        <authorList>
            <person name="Fouks B."/>
        </authorList>
    </citation>
    <scope>NUCLEOTIDE SEQUENCE</scope>
    <source>
        <strain evidence="1">Stay&amp;Tobe</strain>
        <tissue evidence="1">Testes</tissue>
    </source>
</reference>
<accession>A0AAD8E7Y7</accession>
<comment type="caution">
    <text evidence="1">The sequence shown here is derived from an EMBL/GenBank/DDBJ whole genome shotgun (WGS) entry which is preliminary data.</text>
</comment>
<name>A0AAD8E7Y7_DIPPU</name>
<dbReference type="PANTHER" id="PTHR28635">
    <property type="entry name" value="TRANSMEMBRANE INNER EAR EXPRESSED PROTEIN"/>
    <property type="match status" value="1"/>
</dbReference>
<gene>
    <name evidence="1" type="ORF">L9F63_004340</name>
</gene>